<protein>
    <submittedName>
        <fullName evidence="1">Uncharacterized protein</fullName>
    </submittedName>
</protein>
<comment type="caution">
    <text evidence="1">The sequence shown here is derived from an EMBL/GenBank/DDBJ whole genome shotgun (WGS) entry which is preliminary data.</text>
</comment>
<dbReference type="RefSeq" id="WP_152887476.1">
    <property type="nucleotide sequence ID" value="NZ_VJZD01000043.1"/>
</dbReference>
<evidence type="ECO:0000313" key="1">
    <source>
        <dbReference type="EMBL" id="MPY32235.1"/>
    </source>
</evidence>
<accession>A0A5N8VE29</accession>
<name>A0A5N8VE29_9ACTN</name>
<evidence type="ECO:0000313" key="2">
    <source>
        <dbReference type="Proteomes" id="UP000325849"/>
    </source>
</evidence>
<sequence length="230" mass="25386">MPARPADPSTTRLVPYITGREGEHPDLLASLHGTQGPDGRLQLAYRNEQNGDRDLRGVLWGRCSQNIGPDNLPTGRPRWRMVHPSRQRECMEQLRCQVCAQPARTDHGYLFLAGPHEAQPAGAGVRTAQPPVCVRHARTAAEQCPHLQSRPTVFLTQSAPLSGVIGTPYQYTHGGLHALPTDDREALPYGHPGLRWYLASQLVRRLRAYTVVSLDDLALARHRAGTPPQA</sequence>
<dbReference type="OrthoDB" id="3689934at2"/>
<reference evidence="1 2" key="1">
    <citation type="submission" date="2019-07" db="EMBL/GenBank/DDBJ databases">
        <title>New species of Amycolatopsis and Streptomyces.</title>
        <authorList>
            <person name="Duangmal K."/>
            <person name="Teo W.F.A."/>
            <person name="Lipun K."/>
        </authorList>
    </citation>
    <scope>NUCLEOTIDE SEQUENCE [LARGE SCALE GENOMIC DNA]</scope>
    <source>
        <strain evidence="1 2">NBRC 109810</strain>
    </source>
</reference>
<gene>
    <name evidence="1" type="ORF">FNH09_13360</name>
</gene>
<dbReference type="AlphaFoldDB" id="A0A5N8VE29"/>
<dbReference type="EMBL" id="VJZD01000043">
    <property type="protein sequence ID" value="MPY32235.1"/>
    <property type="molecule type" value="Genomic_DNA"/>
</dbReference>
<dbReference type="Proteomes" id="UP000325849">
    <property type="component" value="Unassembled WGS sequence"/>
</dbReference>
<keyword evidence="2" id="KW-1185">Reference proteome</keyword>
<organism evidence="1 2">
    <name type="scientific">Streptomyces adustus</name>
    <dbReference type="NCBI Taxonomy" id="1609272"/>
    <lineage>
        <taxon>Bacteria</taxon>
        <taxon>Bacillati</taxon>
        <taxon>Actinomycetota</taxon>
        <taxon>Actinomycetes</taxon>
        <taxon>Kitasatosporales</taxon>
        <taxon>Streptomycetaceae</taxon>
        <taxon>Streptomyces</taxon>
    </lineage>
</organism>
<proteinExistence type="predicted"/>